<dbReference type="Proteomes" id="UP000799753">
    <property type="component" value="Unassembled WGS sequence"/>
</dbReference>
<dbReference type="EMBL" id="MU006786">
    <property type="protein sequence ID" value="KAF2639453.1"/>
    <property type="molecule type" value="Genomic_DNA"/>
</dbReference>
<sequence length="63" mass="7421">LHLGNGEVLGFGERHVSSEKVRTALKQHEVMEEPCKRYWDMRDQNEFRTTGWGMGMERSLAWI</sequence>
<gene>
    <name evidence="1" type="ORF">P280DRAFT_401841</name>
</gene>
<keyword evidence="2" id="KW-1185">Reference proteome</keyword>
<proteinExistence type="predicted"/>
<evidence type="ECO:0000313" key="1">
    <source>
        <dbReference type="EMBL" id="KAF2639453.1"/>
    </source>
</evidence>
<evidence type="ECO:0000313" key="2">
    <source>
        <dbReference type="Proteomes" id="UP000799753"/>
    </source>
</evidence>
<dbReference type="InterPro" id="IPR045864">
    <property type="entry name" value="aa-tRNA-synth_II/BPL/LPL"/>
</dbReference>
<feature type="non-terminal residue" evidence="1">
    <location>
        <position position="1"/>
    </location>
</feature>
<name>A0A6A6RYE4_9PLEO</name>
<dbReference type="Gene3D" id="3.30.930.10">
    <property type="entry name" value="Bira Bifunctional Protein, Domain 2"/>
    <property type="match status" value="1"/>
</dbReference>
<organism evidence="1 2">
    <name type="scientific">Massarina eburnea CBS 473.64</name>
    <dbReference type="NCBI Taxonomy" id="1395130"/>
    <lineage>
        <taxon>Eukaryota</taxon>
        <taxon>Fungi</taxon>
        <taxon>Dikarya</taxon>
        <taxon>Ascomycota</taxon>
        <taxon>Pezizomycotina</taxon>
        <taxon>Dothideomycetes</taxon>
        <taxon>Pleosporomycetidae</taxon>
        <taxon>Pleosporales</taxon>
        <taxon>Massarineae</taxon>
        <taxon>Massarinaceae</taxon>
        <taxon>Massarina</taxon>
    </lineage>
</organism>
<dbReference type="AlphaFoldDB" id="A0A6A6RYE4"/>
<accession>A0A6A6RYE4</accession>
<protein>
    <submittedName>
        <fullName evidence="1">Uncharacterized protein</fullName>
    </submittedName>
</protein>
<dbReference type="OrthoDB" id="1931232at2759"/>
<dbReference type="SUPFAM" id="SSF55681">
    <property type="entry name" value="Class II aaRS and biotin synthetases"/>
    <property type="match status" value="1"/>
</dbReference>
<reference evidence="1" key="1">
    <citation type="journal article" date="2020" name="Stud. Mycol.">
        <title>101 Dothideomycetes genomes: a test case for predicting lifestyles and emergence of pathogens.</title>
        <authorList>
            <person name="Haridas S."/>
            <person name="Albert R."/>
            <person name="Binder M."/>
            <person name="Bloem J."/>
            <person name="Labutti K."/>
            <person name="Salamov A."/>
            <person name="Andreopoulos B."/>
            <person name="Baker S."/>
            <person name="Barry K."/>
            <person name="Bills G."/>
            <person name="Bluhm B."/>
            <person name="Cannon C."/>
            <person name="Castanera R."/>
            <person name="Culley D."/>
            <person name="Daum C."/>
            <person name="Ezra D."/>
            <person name="Gonzalez J."/>
            <person name="Henrissat B."/>
            <person name="Kuo A."/>
            <person name="Liang C."/>
            <person name="Lipzen A."/>
            <person name="Lutzoni F."/>
            <person name="Magnuson J."/>
            <person name="Mondo S."/>
            <person name="Nolan M."/>
            <person name="Ohm R."/>
            <person name="Pangilinan J."/>
            <person name="Park H.-J."/>
            <person name="Ramirez L."/>
            <person name="Alfaro M."/>
            <person name="Sun H."/>
            <person name="Tritt A."/>
            <person name="Yoshinaga Y."/>
            <person name="Zwiers L.-H."/>
            <person name="Turgeon B."/>
            <person name="Goodwin S."/>
            <person name="Spatafora J."/>
            <person name="Crous P."/>
            <person name="Grigoriev I."/>
        </authorList>
    </citation>
    <scope>NUCLEOTIDE SEQUENCE</scope>
    <source>
        <strain evidence="1">CBS 473.64</strain>
    </source>
</reference>